<sequence>MPETNYWCELAWLPPGEVVAGVLVTVADSRIADVAPGLAAPPAGAVHLAGLTLPGLANAHSHAFHRALRGATQREKGSFWTWREQMYGVAGTLDPDSHRRLATAAFAEMALAGVTCVGEFHYLHHTPGGRPYDDPNAMGHALVEAAREAGLRIALLDACYLSGGIGVPLTGAQLRFGDGDAGRWAVRVEKLLDAYRGERDVEVGAALHSVRAVPAEQMPVVGAFSHHHAVPLHVHVSEQRAENTACIEVYAASPVQLLNEHDILGPRTTAVHAVHLSEVDIALLGQSRTHVCVCPTTERDLADGLGPARALFDAGSPITLGSDSQAVVDLLEEARAVELNERLVTEQRGHWTAAELIQAATTAGHASLGFPDAGMLVPGAWADLVSVRLDSVRTAGASGNDIEEITVFAATAADVHSVVSGGRRVVEQGRHVLGDVGAMLASVIAEVRGDHL</sequence>
<evidence type="ECO:0000313" key="4">
    <source>
        <dbReference type="Proteomes" id="UP001143474"/>
    </source>
</evidence>
<dbReference type="Pfam" id="PF01979">
    <property type="entry name" value="Amidohydro_1"/>
    <property type="match status" value="1"/>
</dbReference>
<evidence type="ECO:0000256" key="1">
    <source>
        <dbReference type="ARBA" id="ARBA00022801"/>
    </source>
</evidence>
<keyword evidence="1" id="KW-0378">Hydrolase</keyword>
<dbReference type="InterPro" id="IPR050287">
    <property type="entry name" value="MTA/SAH_deaminase"/>
</dbReference>
<dbReference type="InterPro" id="IPR011059">
    <property type="entry name" value="Metal-dep_hydrolase_composite"/>
</dbReference>
<reference evidence="3" key="2">
    <citation type="submission" date="2023-01" db="EMBL/GenBank/DDBJ databases">
        <authorList>
            <person name="Sun Q."/>
            <person name="Evtushenko L."/>
        </authorList>
    </citation>
    <scope>NUCLEOTIDE SEQUENCE</scope>
    <source>
        <strain evidence="3">VKM Ac-2007</strain>
    </source>
</reference>
<evidence type="ECO:0000313" key="3">
    <source>
        <dbReference type="EMBL" id="GLK07970.1"/>
    </source>
</evidence>
<dbReference type="NCBIfam" id="TIGR02022">
    <property type="entry name" value="hutF"/>
    <property type="match status" value="1"/>
</dbReference>
<dbReference type="AlphaFoldDB" id="A0A9W6HZ13"/>
<keyword evidence="4" id="KW-1185">Reference proteome</keyword>
<dbReference type="NCBIfam" id="NF006681">
    <property type="entry name" value="PRK09229.1-2"/>
    <property type="match status" value="1"/>
</dbReference>
<feature type="domain" description="Amidohydrolase-related" evidence="2">
    <location>
        <begin position="53"/>
        <end position="425"/>
    </location>
</feature>
<accession>A0A9W6HZ13</accession>
<evidence type="ECO:0000259" key="2">
    <source>
        <dbReference type="Pfam" id="PF01979"/>
    </source>
</evidence>
<dbReference type="InterPro" id="IPR006680">
    <property type="entry name" value="Amidohydro-rel"/>
</dbReference>
<proteinExistence type="predicted"/>
<dbReference type="PANTHER" id="PTHR43794:SF11">
    <property type="entry name" value="AMIDOHYDROLASE-RELATED DOMAIN-CONTAINING PROTEIN"/>
    <property type="match status" value="1"/>
</dbReference>
<dbReference type="GO" id="GO:0016810">
    <property type="term" value="F:hydrolase activity, acting on carbon-nitrogen (but not peptide) bonds"/>
    <property type="evidence" value="ECO:0007669"/>
    <property type="project" value="InterPro"/>
</dbReference>
<dbReference type="PANTHER" id="PTHR43794">
    <property type="entry name" value="AMINOHYDROLASE SSNA-RELATED"/>
    <property type="match status" value="1"/>
</dbReference>
<dbReference type="RefSeq" id="WP_271216497.1">
    <property type="nucleotide sequence ID" value="NZ_BAAAVD010000024.1"/>
</dbReference>
<organism evidence="3 4">
    <name type="scientific">Streptosporangium carneum</name>
    <dbReference type="NCBI Taxonomy" id="47481"/>
    <lineage>
        <taxon>Bacteria</taxon>
        <taxon>Bacillati</taxon>
        <taxon>Actinomycetota</taxon>
        <taxon>Actinomycetes</taxon>
        <taxon>Streptosporangiales</taxon>
        <taxon>Streptosporangiaceae</taxon>
        <taxon>Streptosporangium</taxon>
    </lineage>
</organism>
<dbReference type="Gene3D" id="3.20.20.140">
    <property type="entry name" value="Metal-dependent hydrolases"/>
    <property type="match status" value="1"/>
</dbReference>
<name>A0A9W6HZ13_9ACTN</name>
<dbReference type="SUPFAM" id="SSF51556">
    <property type="entry name" value="Metallo-dependent hydrolases"/>
    <property type="match status" value="1"/>
</dbReference>
<dbReference type="Gene3D" id="2.30.40.10">
    <property type="entry name" value="Urease, subunit C, domain 1"/>
    <property type="match status" value="1"/>
</dbReference>
<reference evidence="3" key="1">
    <citation type="journal article" date="2014" name="Int. J. Syst. Evol. Microbiol.">
        <title>Complete genome sequence of Corynebacterium casei LMG S-19264T (=DSM 44701T), isolated from a smear-ripened cheese.</title>
        <authorList>
            <consortium name="US DOE Joint Genome Institute (JGI-PGF)"/>
            <person name="Walter F."/>
            <person name="Albersmeier A."/>
            <person name="Kalinowski J."/>
            <person name="Ruckert C."/>
        </authorList>
    </citation>
    <scope>NUCLEOTIDE SEQUENCE</scope>
    <source>
        <strain evidence="3">VKM Ac-2007</strain>
    </source>
</reference>
<dbReference type="InterPro" id="IPR032466">
    <property type="entry name" value="Metal_Hydrolase"/>
</dbReference>
<comment type="caution">
    <text evidence="3">The sequence shown here is derived from an EMBL/GenBank/DDBJ whole genome shotgun (WGS) entry which is preliminary data.</text>
</comment>
<gene>
    <name evidence="3" type="ORF">GCM10017600_13750</name>
</gene>
<dbReference type="Proteomes" id="UP001143474">
    <property type="component" value="Unassembled WGS sequence"/>
</dbReference>
<dbReference type="EMBL" id="BSEV01000002">
    <property type="protein sequence ID" value="GLK07970.1"/>
    <property type="molecule type" value="Genomic_DNA"/>
</dbReference>
<protein>
    <submittedName>
        <fullName evidence="3">Formimidoylglutamate deiminase</fullName>
    </submittedName>
</protein>
<dbReference type="InterPro" id="IPR010252">
    <property type="entry name" value="HutF"/>
</dbReference>
<dbReference type="SUPFAM" id="SSF51338">
    <property type="entry name" value="Composite domain of metallo-dependent hydrolases"/>
    <property type="match status" value="1"/>
</dbReference>